<organism evidence="3 4">
    <name type="scientific">Hydra vulgaris</name>
    <name type="common">Hydra</name>
    <name type="synonym">Hydra attenuata</name>
    <dbReference type="NCBI Taxonomy" id="6087"/>
    <lineage>
        <taxon>Eukaryota</taxon>
        <taxon>Metazoa</taxon>
        <taxon>Cnidaria</taxon>
        <taxon>Hydrozoa</taxon>
        <taxon>Hydroidolina</taxon>
        <taxon>Anthoathecata</taxon>
        <taxon>Aplanulata</taxon>
        <taxon>Hydridae</taxon>
        <taxon>Hydra</taxon>
    </lineage>
</organism>
<dbReference type="Gene3D" id="3.60.130.10">
    <property type="entry name" value="Clavaminate synthase-like"/>
    <property type="match status" value="1"/>
</dbReference>
<sequence>MITTKVFQSLRYFSFIKCNTLEVFTKAKGSVVKNRPFLAGSTELGMPEYLSHHSNKNLLVVRCNDTNNVTLCDAANKFRFYIDENLSQYSAILFKKLPIKTESDFNLFMSHSGYKSIAYVAGNASRSKLVGEVYETSNEPADLSIEPHNEMSYHVTFPRKIFFCCLTPPLTDGETPIAFNRDIIQHIDKNYLEKVEKRGIRYIRNHGNKKLTKYMTWQDIYSTSSHQEVETKLRKFNNNWKWNENETLTTWYTTSPIIYHPETGEKIWFNQLSAAHNTYYKCHPDYIGKQLKDHEYFLHTTYGDGEEFEPELVQHIRNVAWNASIGFQWEKGDVIVLDNLLAQHGRLSYTGKRKIVVSLTDILKREAVQPNS</sequence>
<feature type="domain" description="TauD/TfdA-like" evidence="2">
    <location>
        <begin position="82"/>
        <end position="356"/>
    </location>
</feature>
<keyword evidence="3" id="KW-1185">Reference proteome</keyword>
<evidence type="ECO:0000259" key="2">
    <source>
        <dbReference type="Pfam" id="PF02668"/>
    </source>
</evidence>
<evidence type="ECO:0000313" key="3">
    <source>
        <dbReference type="Proteomes" id="UP001652625"/>
    </source>
</evidence>
<dbReference type="PANTHER" id="PTHR10696">
    <property type="entry name" value="GAMMA-BUTYROBETAINE HYDROXYLASE-RELATED"/>
    <property type="match status" value="1"/>
</dbReference>
<evidence type="ECO:0000313" key="4">
    <source>
        <dbReference type="RefSeq" id="XP_065656062.1"/>
    </source>
</evidence>
<dbReference type="InterPro" id="IPR003819">
    <property type="entry name" value="TauD/TfdA-like"/>
</dbReference>
<gene>
    <name evidence="4" type="primary">LOC100196947</name>
</gene>
<name>A0ABM4C3C8_HYDVU</name>
<dbReference type="Proteomes" id="UP001652625">
    <property type="component" value="Chromosome 06"/>
</dbReference>
<keyword evidence="1" id="KW-0560">Oxidoreductase</keyword>
<reference evidence="4" key="1">
    <citation type="submission" date="2025-08" db="UniProtKB">
        <authorList>
            <consortium name="RefSeq"/>
        </authorList>
    </citation>
    <scope>IDENTIFICATION</scope>
</reference>
<dbReference type="SUPFAM" id="SSF51197">
    <property type="entry name" value="Clavaminate synthase-like"/>
    <property type="match status" value="1"/>
</dbReference>
<dbReference type="InterPro" id="IPR042098">
    <property type="entry name" value="TauD-like_sf"/>
</dbReference>
<dbReference type="PANTHER" id="PTHR10696:SF21">
    <property type="entry name" value="TAUD_TFDA-LIKE DOMAIN-CONTAINING PROTEIN"/>
    <property type="match status" value="1"/>
</dbReference>
<dbReference type="Pfam" id="PF02668">
    <property type="entry name" value="TauD"/>
    <property type="match status" value="1"/>
</dbReference>
<protein>
    <submittedName>
        <fullName evidence="4">Dapdiamide synthesis protein DdaC</fullName>
    </submittedName>
</protein>
<accession>A0ABM4C3C8</accession>
<dbReference type="RefSeq" id="XP_065656062.1">
    <property type="nucleotide sequence ID" value="XM_065799990.1"/>
</dbReference>
<proteinExistence type="predicted"/>
<evidence type="ECO:0000256" key="1">
    <source>
        <dbReference type="ARBA" id="ARBA00023002"/>
    </source>
</evidence>
<dbReference type="InterPro" id="IPR050411">
    <property type="entry name" value="AlphaKG_dependent_hydroxylases"/>
</dbReference>
<dbReference type="GeneID" id="100196947"/>